<dbReference type="Gene3D" id="1.20.1600.10">
    <property type="entry name" value="Outer membrane efflux proteins (OEP)"/>
    <property type="match status" value="1"/>
</dbReference>
<gene>
    <name evidence="11" type="ORF">SAMN04244572_01429</name>
</gene>
<dbReference type="InterPro" id="IPR003423">
    <property type="entry name" value="OMP_efflux"/>
</dbReference>
<keyword evidence="5 10" id="KW-0472">Membrane</keyword>
<evidence type="ECO:0000313" key="11">
    <source>
        <dbReference type="EMBL" id="SEI71792.1"/>
    </source>
</evidence>
<evidence type="ECO:0000256" key="8">
    <source>
        <dbReference type="ARBA" id="ARBA00023288"/>
    </source>
</evidence>
<evidence type="ECO:0000256" key="3">
    <source>
        <dbReference type="ARBA" id="ARBA00022692"/>
    </source>
</evidence>
<dbReference type="GO" id="GO:0015562">
    <property type="term" value="F:efflux transmembrane transporter activity"/>
    <property type="evidence" value="ECO:0007669"/>
    <property type="project" value="InterPro"/>
</dbReference>
<evidence type="ECO:0000256" key="7">
    <source>
        <dbReference type="ARBA" id="ARBA00023237"/>
    </source>
</evidence>
<comment type="function">
    <text evidence="9">Could be involved in resistance to puromycin, acriflavine and tetraphenylarsonium chloride.</text>
</comment>
<dbReference type="PROSITE" id="PS51257">
    <property type="entry name" value="PROKAR_LIPOPROTEIN"/>
    <property type="match status" value="1"/>
</dbReference>
<reference evidence="11 12" key="1">
    <citation type="submission" date="2016-10" db="EMBL/GenBank/DDBJ databases">
        <authorList>
            <person name="de Groot N.N."/>
        </authorList>
    </citation>
    <scope>NUCLEOTIDE SEQUENCE [LARGE SCALE GENOMIC DNA]</scope>
    <source>
        <strain evidence="11 12">DSM 373</strain>
    </source>
</reference>
<dbReference type="EMBL" id="FNYQ01000018">
    <property type="protein sequence ID" value="SEI71792.1"/>
    <property type="molecule type" value="Genomic_DNA"/>
</dbReference>
<evidence type="ECO:0000256" key="9">
    <source>
        <dbReference type="ARBA" id="ARBA00037313"/>
    </source>
</evidence>
<dbReference type="Pfam" id="PF02321">
    <property type="entry name" value="OEP"/>
    <property type="match status" value="2"/>
</dbReference>
<keyword evidence="3 10" id="KW-0812">Transmembrane</keyword>
<evidence type="ECO:0000256" key="2">
    <source>
        <dbReference type="ARBA" id="ARBA00022452"/>
    </source>
</evidence>
<dbReference type="PANTHER" id="PTHR30203">
    <property type="entry name" value="OUTER MEMBRANE CATION EFFLUX PROTEIN"/>
    <property type="match status" value="1"/>
</dbReference>
<keyword evidence="4" id="KW-0732">Signal</keyword>
<accession>A0A1H6T7L0</accession>
<proteinExistence type="inferred from homology"/>
<evidence type="ECO:0000256" key="1">
    <source>
        <dbReference type="ARBA" id="ARBA00007613"/>
    </source>
</evidence>
<dbReference type="RefSeq" id="WP_090730909.1">
    <property type="nucleotide sequence ID" value="NZ_FNYQ01000018.1"/>
</dbReference>
<evidence type="ECO:0000256" key="10">
    <source>
        <dbReference type="RuleBase" id="RU362097"/>
    </source>
</evidence>
<evidence type="ECO:0000313" key="12">
    <source>
        <dbReference type="Proteomes" id="UP000199250"/>
    </source>
</evidence>
<keyword evidence="2 10" id="KW-1134">Transmembrane beta strand</keyword>
<comment type="subcellular location">
    <subcellularLocation>
        <location evidence="10">Cell outer membrane</location>
        <topology evidence="10">Lipid-anchor</topology>
    </subcellularLocation>
</comment>
<dbReference type="NCBIfam" id="TIGR01845">
    <property type="entry name" value="outer_NodT"/>
    <property type="match status" value="1"/>
</dbReference>
<protein>
    <submittedName>
        <fullName evidence="11">Efflux transporter, outer membrane factor (OMF) lipoprotein, NodT family</fullName>
    </submittedName>
</protein>
<evidence type="ECO:0000256" key="5">
    <source>
        <dbReference type="ARBA" id="ARBA00023136"/>
    </source>
</evidence>
<comment type="similarity">
    <text evidence="1 10">Belongs to the outer membrane factor (OMF) (TC 1.B.17) family.</text>
</comment>
<evidence type="ECO:0000256" key="6">
    <source>
        <dbReference type="ARBA" id="ARBA00023139"/>
    </source>
</evidence>
<dbReference type="Proteomes" id="UP000199250">
    <property type="component" value="Unassembled WGS sequence"/>
</dbReference>
<keyword evidence="7" id="KW-0998">Cell outer membrane</keyword>
<dbReference type="AlphaFoldDB" id="A0A1H6T7L0"/>
<keyword evidence="6 10" id="KW-0564">Palmitate</keyword>
<name>A0A1H6T7L0_9GAMM</name>
<dbReference type="Gene3D" id="2.20.200.10">
    <property type="entry name" value="Outer membrane efflux proteins (OEP)"/>
    <property type="match status" value="1"/>
</dbReference>
<dbReference type="InterPro" id="IPR010131">
    <property type="entry name" value="MdtP/NodT-like"/>
</dbReference>
<dbReference type="GO" id="GO:0009279">
    <property type="term" value="C:cell outer membrane"/>
    <property type="evidence" value="ECO:0007669"/>
    <property type="project" value="UniProtKB-SubCell"/>
</dbReference>
<sequence>MHRNLWSGFCLSSLLAVFSTLSGCIDSRGIIPQALRFDDAKLITDQTIRKADRTVEWPRDQWWQAYGDPQLNAWVEMALAGSPNLAMAAARLRQALALAGVAESEHAPQVKLDASVQRKHWPADRYFYGPGVLGDTTGWNNTTALGMNYDLDLWGRLRSDTERALSLAEVAATEERAAALELQNNVVAAYIQLALHHARLDIAEAELKQREQLLALARERLAIGIGTQLEISEAEAPLPEAHRQIDLIEEEIALTSNQLAALAGKGPGEGARLERPKLSLHGEPALPSNLPLELLGRRPDVVARRWQVAAEARGIEVAKADFYPNVNLVAFLGASSTTGDMLNFLTNGSKLTYGIGPTLSLPVFDGGRRRGKLSEATAAYDLAVEQYNQTLVEALKGVSDQLIRLHSLHEQEIFVGHGLETAERRYQLAEEAYRRGLTDYRSVLEAQSQLFDQQFLEQQIHAAHLTAQADLWVELGGGALTDDSGPAAEQLDAHKTTLHLPGRH</sequence>
<dbReference type="PANTHER" id="PTHR30203:SF20">
    <property type="entry name" value="MULTIDRUG RESISTANCE OUTER MEMBRANE PROTEIN MDTP-RELATED"/>
    <property type="match status" value="1"/>
</dbReference>
<dbReference type="OrthoDB" id="9770517at2"/>
<evidence type="ECO:0000256" key="4">
    <source>
        <dbReference type="ARBA" id="ARBA00022729"/>
    </source>
</evidence>
<dbReference type="SUPFAM" id="SSF56954">
    <property type="entry name" value="Outer membrane efflux proteins (OEP)"/>
    <property type="match status" value="1"/>
</dbReference>
<organism evidence="11 12">
    <name type="scientific">Azotobacter beijerinckii</name>
    <dbReference type="NCBI Taxonomy" id="170623"/>
    <lineage>
        <taxon>Bacteria</taxon>
        <taxon>Pseudomonadati</taxon>
        <taxon>Pseudomonadota</taxon>
        <taxon>Gammaproteobacteria</taxon>
        <taxon>Pseudomonadales</taxon>
        <taxon>Pseudomonadaceae</taxon>
        <taxon>Azotobacter</taxon>
    </lineage>
</organism>
<keyword evidence="8 10" id="KW-0449">Lipoprotein</keyword>